<evidence type="ECO:0000313" key="2">
    <source>
        <dbReference type="Proteomes" id="UP001162483"/>
    </source>
</evidence>
<gene>
    <name evidence="1" type="ORF">SPARVUS_LOCUS13732110</name>
</gene>
<comment type="caution">
    <text evidence="1">The sequence shown here is derived from an EMBL/GenBank/DDBJ whole genome shotgun (WGS) entry which is preliminary data.</text>
</comment>
<reference evidence="1" key="1">
    <citation type="submission" date="2023-05" db="EMBL/GenBank/DDBJ databases">
        <authorList>
            <person name="Stuckert A."/>
        </authorList>
    </citation>
    <scope>NUCLEOTIDE SEQUENCE</scope>
</reference>
<organism evidence="1 2">
    <name type="scientific">Staurois parvus</name>
    <dbReference type="NCBI Taxonomy" id="386267"/>
    <lineage>
        <taxon>Eukaryota</taxon>
        <taxon>Metazoa</taxon>
        <taxon>Chordata</taxon>
        <taxon>Craniata</taxon>
        <taxon>Vertebrata</taxon>
        <taxon>Euteleostomi</taxon>
        <taxon>Amphibia</taxon>
        <taxon>Batrachia</taxon>
        <taxon>Anura</taxon>
        <taxon>Neobatrachia</taxon>
        <taxon>Ranoidea</taxon>
        <taxon>Ranidae</taxon>
        <taxon>Staurois</taxon>
    </lineage>
</organism>
<protein>
    <recommendedName>
        <fullName evidence="3">Ribosomal protein S12</fullName>
    </recommendedName>
</protein>
<dbReference type="EMBL" id="CATNWA010018237">
    <property type="protein sequence ID" value="CAI9606148.1"/>
    <property type="molecule type" value="Genomic_DNA"/>
</dbReference>
<name>A0ABN9G9S6_9NEOB</name>
<proteinExistence type="predicted"/>
<sequence length="40" mass="4484">MRRPTDPGPLGSTRVSKWPVRSCTRIRNKAQAVTQLAGKY</sequence>
<evidence type="ECO:0000313" key="1">
    <source>
        <dbReference type="EMBL" id="CAI9606148.1"/>
    </source>
</evidence>
<evidence type="ECO:0008006" key="3">
    <source>
        <dbReference type="Google" id="ProtNLM"/>
    </source>
</evidence>
<keyword evidence="2" id="KW-1185">Reference proteome</keyword>
<accession>A0ABN9G9S6</accession>
<dbReference type="Proteomes" id="UP001162483">
    <property type="component" value="Unassembled WGS sequence"/>
</dbReference>